<comment type="caution">
    <text evidence="5">The sequence shown here is derived from an EMBL/GenBank/DDBJ whole genome shotgun (WGS) entry which is preliminary data.</text>
</comment>
<dbReference type="InterPro" id="IPR041522">
    <property type="entry name" value="CdaR_GGDEF"/>
</dbReference>
<name>A0A1A6BD63_MYCGO</name>
<dbReference type="AlphaFoldDB" id="A0A1A6BD63"/>
<dbReference type="InterPro" id="IPR025751">
    <property type="entry name" value="RsbRD_N_dom"/>
</dbReference>
<evidence type="ECO:0000256" key="1">
    <source>
        <dbReference type="ARBA" id="ARBA00006754"/>
    </source>
</evidence>
<dbReference type="InterPro" id="IPR025736">
    <property type="entry name" value="PucR_C-HTH_dom"/>
</dbReference>
<dbReference type="Proteomes" id="UP000093757">
    <property type="component" value="Unassembled WGS sequence"/>
</dbReference>
<dbReference type="Gene3D" id="1.10.10.2840">
    <property type="entry name" value="PucR C-terminal helix-turn-helix domain"/>
    <property type="match status" value="1"/>
</dbReference>
<sequence length="424" mass="46521">MKPTWEPFREADAERLWETLLRPIALEIRSRADELAEKAVSRVRHEMPVLFPDPQSVKENVISTAASLRNVADLLDIGADPRDAELPAPTRAVARAGVKRQIPLPSLMRFYRVTHELLWEWMWDRIAATPVDRAQQAATSRLATSWMFGYVDAALNRAEEAYEAEREVWLRNAAAARTGAIEDILSKHERDPQRASKRLRYDVNRHHVGAVAWFDEVADDSDGQSALSEALGMVSQEMGGETTLIHPGGSLVAFGWFSRQNEFGTASLDGTGVKLAAGVRIGVGEPGYGLRAFRCSHLEASNARRVATLLGSRSGALTRYRDVAVAALAGGNSELAEAFVHRVLGPLAADDEATFRVATTLSVFLQENRSRTRAARRLTVHPNTVSYRVDQAQMILGRSIDTDSLDLAVALALLPALPGLSAQL</sequence>
<protein>
    <recommendedName>
        <fullName evidence="7">PucR family transcriptional regulator</fullName>
    </recommendedName>
</protein>
<dbReference type="EMBL" id="MAEM01000376">
    <property type="protein sequence ID" value="OBS00250.1"/>
    <property type="molecule type" value="Genomic_DNA"/>
</dbReference>
<dbReference type="Pfam" id="PF13556">
    <property type="entry name" value="HTH_30"/>
    <property type="match status" value="1"/>
</dbReference>
<dbReference type="Pfam" id="PF14361">
    <property type="entry name" value="RsbRD_N"/>
    <property type="match status" value="1"/>
</dbReference>
<evidence type="ECO:0000259" key="4">
    <source>
        <dbReference type="Pfam" id="PF17853"/>
    </source>
</evidence>
<organism evidence="5 6">
    <name type="scientific">Mycobacterium gordonae</name>
    <dbReference type="NCBI Taxonomy" id="1778"/>
    <lineage>
        <taxon>Bacteria</taxon>
        <taxon>Bacillati</taxon>
        <taxon>Actinomycetota</taxon>
        <taxon>Actinomycetes</taxon>
        <taxon>Mycobacteriales</taxon>
        <taxon>Mycobacteriaceae</taxon>
        <taxon>Mycobacterium</taxon>
    </lineage>
</organism>
<reference evidence="5 6" key="1">
    <citation type="submission" date="2016-06" db="EMBL/GenBank/DDBJ databases">
        <authorList>
            <person name="Kjaerup R.B."/>
            <person name="Dalgaard T.S."/>
            <person name="Juul-Madsen H.R."/>
        </authorList>
    </citation>
    <scope>NUCLEOTIDE SEQUENCE [LARGE SCALE GENOMIC DNA]</scope>
    <source>
        <strain evidence="5 6">1245752.6</strain>
    </source>
</reference>
<dbReference type="InterPro" id="IPR051448">
    <property type="entry name" value="CdaR-like_regulators"/>
</dbReference>
<evidence type="ECO:0000313" key="6">
    <source>
        <dbReference type="Proteomes" id="UP000093757"/>
    </source>
</evidence>
<dbReference type="Pfam" id="PF17853">
    <property type="entry name" value="GGDEF_2"/>
    <property type="match status" value="1"/>
</dbReference>
<feature type="domain" description="RsbT co-antagonist protein RsbRD N-terminal" evidence="3">
    <location>
        <begin position="33"/>
        <end position="177"/>
    </location>
</feature>
<dbReference type="PANTHER" id="PTHR33744:SF1">
    <property type="entry name" value="DNA-BINDING TRANSCRIPTIONAL ACTIVATOR ADER"/>
    <property type="match status" value="1"/>
</dbReference>
<evidence type="ECO:0000259" key="3">
    <source>
        <dbReference type="Pfam" id="PF14361"/>
    </source>
</evidence>
<gene>
    <name evidence="5" type="ORF">A9W98_26115</name>
</gene>
<dbReference type="InterPro" id="IPR042070">
    <property type="entry name" value="PucR_C-HTH_sf"/>
</dbReference>
<evidence type="ECO:0000313" key="5">
    <source>
        <dbReference type="EMBL" id="OBS00250.1"/>
    </source>
</evidence>
<evidence type="ECO:0000259" key="2">
    <source>
        <dbReference type="Pfam" id="PF13556"/>
    </source>
</evidence>
<proteinExistence type="inferred from homology"/>
<feature type="domain" description="PucR C-terminal helix-turn-helix" evidence="2">
    <location>
        <begin position="359"/>
        <end position="412"/>
    </location>
</feature>
<dbReference type="OrthoDB" id="3663486at2"/>
<feature type="domain" description="CdaR GGDEF-like" evidence="4">
    <location>
        <begin position="191"/>
        <end position="306"/>
    </location>
</feature>
<dbReference type="PANTHER" id="PTHR33744">
    <property type="entry name" value="CARBOHYDRATE DIACID REGULATOR"/>
    <property type="match status" value="1"/>
</dbReference>
<evidence type="ECO:0008006" key="7">
    <source>
        <dbReference type="Google" id="ProtNLM"/>
    </source>
</evidence>
<dbReference type="RefSeq" id="WP_065135415.1">
    <property type="nucleotide sequence ID" value="NZ_MAEM01000376.1"/>
</dbReference>
<accession>A0A1A6BD63</accession>
<comment type="similarity">
    <text evidence="1">Belongs to the CdaR family.</text>
</comment>